<name>A0AAV4FE48_9GAST</name>
<evidence type="ECO:0000313" key="2">
    <source>
        <dbReference type="Proteomes" id="UP000762676"/>
    </source>
</evidence>
<comment type="caution">
    <text evidence="1">The sequence shown here is derived from an EMBL/GenBank/DDBJ whole genome shotgun (WGS) entry which is preliminary data.</text>
</comment>
<dbReference type="EMBL" id="BMAT01007778">
    <property type="protein sequence ID" value="GFR71156.1"/>
    <property type="molecule type" value="Genomic_DNA"/>
</dbReference>
<protein>
    <submittedName>
        <fullName evidence="1">Uncharacterized protein</fullName>
    </submittedName>
</protein>
<dbReference type="Proteomes" id="UP000762676">
    <property type="component" value="Unassembled WGS sequence"/>
</dbReference>
<keyword evidence="2" id="KW-1185">Reference proteome</keyword>
<evidence type="ECO:0000313" key="1">
    <source>
        <dbReference type="EMBL" id="GFR71156.1"/>
    </source>
</evidence>
<accession>A0AAV4FE48</accession>
<dbReference type="AlphaFoldDB" id="A0AAV4FE48"/>
<organism evidence="1 2">
    <name type="scientific">Elysia marginata</name>
    <dbReference type="NCBI Taxonomy" id="1093978"/>
    <lineage>
        <taxon>Eukaryota</taxon>
        <taxon>Metazoa</taxon>
        <taxon>Spiralia</taxon>
        <taxon>Lophotrochozoa</taxon>
        <taxon>Mollusca</taxon>
        <taxon>Gastropoda</taxon>
        <taxon>Heterobranchia</taxon>
        <taxon>Euthyneura</taxon>
        <taxon>Panpulmonata</taxon>
        <taxon>Sacoglossa</taxon>
        <taxon>Placobranchoidea</taxon>
        <taxon>Plakobranchidae</taxon>
        <taxon>Elysia</taxon>
    </lineage>
</organism>
<sequence>MVPPLCRRDSDKRPCLDNSGGLRRAQIMYHLGLTMSDKRGKQPSVFSPAIGYSQPRLLCSDWLHWVRNTLLNFPVKDRAHNIRLHNRTNFSREISHVQYTSNLKLLDLKKISNHY</sequence>
<reference evidence="1 2" key="1">
    <citation type="journal article" date="2021" name="Elife">
        <title>Chloroplast acquisition without the gene transfer in kleptoplastic sea slugs, Plakobranchus ocellatus.</title>
        <authorList>
            <person name="Maeda T."/>
            <person name="Takahashi S."/>
            <person name="Yoshida T."/>
            <person name="Shimamura S."/>
            <person name="Takaki Y."/>
            <person name="Nagai Y."/>
            <person name="Toyoda A."/>
            <person name="Suzuki Y."/>
            <person name="Arimoto A."/>
            <person name="Ishii H."/>
            <person name="Satoh N."/>
            <person name="Nishiyama T."/>
            <person name="Hasebe M."/>
            <person name="Maruyama T."/>
            <person name="Minagawa J."/>
            <person name="Obokata J."/>
            <person name="Shigenobu S."/>
        </authorList>
    </citation>
    <scope>NUCLEOTIDE SEQUENCE [LARGE SCALE GENOMIC DNA]</scope>
</reference>
<gene>
    <name evidence="1" type="ORF">ElyMa_003805000</name>
</gene>
<proteinExistence type="predicted"/>